<proteinExistence type="predicted"/>
<evidence type="ECO:0000256" key="1">
    <source>
        <dbReference type="ARBA" id="ARBA00022553"/>
    </source>
</evidence>
<dbReference type="InterPro" id="IPR050595">
    <property type="entry name" value="Bact_response_regulator"/>
</dbReference>
<evidence type="ECO:0000259" key="2">
    <source>
        <dbReference type="PROSITE" id="PS50110"/>
    </source>
</evidence>
<dbReference type="EMBL" id="LAZR01036986">
    <property type="protein sequence ID" value="KKL23412.1"/>
    <property type="molecule type" value="Genomic_DNA"/>
</dbReference>
<gene>
    <name evidence="3" type="ORF">LCGC14_2425660</name>
</gene>
<accession>A0A0F9CAL7</accession>
<dbReference type="Gene3D" id="3.40.50.2300">
    <property type="match status" value="1"/>
</dbReference>
<dbReference type="SUPFAM" id="SSF52172">
    <property type="entry name" value="CheY-like"/>
    <property type="match status" value="1"/>
</dbReference>
<organism evidence="3">
    <name type="scientific">marine sediment metagenome</name>
    <dbReference type="NCBI Taxonomy" id="412755"/>
    <lineage>
        <taxon>unclassified sequences</taxon>
        <taxon>metagenomes</taxon>
        <taxon>ecological metagenomes</taxon>
    </lineage>
</organism>
<dbReference type="Pfam" id="PF00072">
    <property type="entry name" value="Response_reg"/>
    <property type="match status" value="1"/>
</dbReference>
<dbReference type="PANTHER" id="PTHR44591:SF23">
    <property type="entry name" value="CHEY SUBFAMILY"/>
    <property type="match status" value="1"/>
</dbReference>
<name>A0A0F9CAL7_9ZZZZ</name>
<evidence type="ECO:0000313" key="3">
    <source>
        <dbReference type="EMBL" id="KKL23412.1"/>
    </source>
</evidence>
<dbReference type="PROSITE" id="PS50110">
    <property type="entry name" value="RESPONSE_REGULATORY"/>
    <property type="match status" value="1"/>
</dbReference>
<dbReference type="AlphaFoldDB" id="A0A0F9CAL7"/>
<dbReference type="PANTHER" id="PTHR44591">
    <property type="entry name" value="STRESS RESPONSE REGULATOR PROTEIN 1"/>
    <property type="match status" value="1"/>
</dbReference>
<feature type="domain" description="Response regulatory" evidence="2">
    <location>
        <begin position="7"/>
        <end position="75"/>
    </location>
</feature>
<keyword evidence="1" id="KW-0597">Phosphoprotein</keyword>
<comment type="caution">
    <text evidence="3">The sequence shown here is derived from an EMBL/GenBank/DDBJ whole genome shotgun (WGS) entry which is preliminary data.</text>
</comment>
<feature type="non-terminal residue" evidence="3">
    <location>
        <position position="75"/>
    </location>
</feature>
<dbReference type="InterPro" id="IPR011006">
    <property type="entry name" value="CheY-like_superfamily"/>
</dbReference>
<sequence length="75" mass="8394">MDLKKPSVLILDDETVICEGLARFFSDDYTIYKACSGTDAVNIAKSNDLDVILCDIKMPGMDGNDMIREIRSFNK</sequence>
<dbReference type="GO" id="GO:0000160">
    <property type="term" value="P:phosphorelay signal transduction system"/>
    <property type="evidence" value="ECO:0007669"/>
    <property type="project" value="InterPro"/>
</dbReference>
<protein>
    <recommendedName>
        <fullName evidence="2">Response regulatory domain-containing protein</fullName>
    </recommendedName>
</protein>
<reference evidence="3" key="1">
    <citation type="journal article" date="2015" name="Nature">
        <title>Complex archaea that bridge the gap between prokaryotes and eukaryotes.</title>
        <authorList>
            <person name="Spang A."/>
            <person name="Saw J.H."/>
            <person name="Jorgensen S.L."/>
            <person name="Zaremba-Niedzwiedzka K."/>
            <person name="Martijn J."/>
            <person name="Lind A.E."/>
            <person name="van Eijk R."/>
            <person name="Schleper C."/>
            <person name="Guy L."/>
            <person name="Ettema T.J."/>
        </authorList>
    </citation>
    <scope>NUCLEOTIDE SEQUENCE</scope>
</reference>
<dbReference type="InterPro" id="IPR001789">
    <property type="entry name" value="Sig_transdc_resp-reg_receiver"/>
</dbReference>